<name>A0A0M3J6B7_ANISI</name>
<dbReference type="AlphaFoldDB" id="A0A0M3J6B7"/>
<keyword evidence="1" id="KW-1133">Transmembrane helix</keyword>
<organism evidence="3">
    <name type="scientific">Anisakis simplex</name>
    <name type="common">Herring worm</name>
    <dbReference type="NCBI Taxonomy" id="6269"/>
    <lineage>
        <taxon>Eukaryota</taxon>
        <taxon>Metazoa</taxon>
        <taxon>Ecdysozoa</taxon>
        <taxon>Nematoda</taxon>
        <taxon>Chromadorea</taxon>
        <taxon>Rhabditida</taxon>
        <taxon>Spirurina</taxon>
        <taxon>Ascaridomorpha</taxon>
        <taxon>Ascaridoidea</taxon>
        <taxon>Anisakidae</taxon>
        <taxon>Anisakis</taxon>
        <taxon>Anisakis simplex complex</taxon>
    </lineage>
</organism>
<evidence type="ECO:0000313" key="3">
    <source>
        <dbReference type="WBParaSite" id="ASIM_0000310301-mRNA-1"/>
    </source>
</evidence>
<proteinExistence type="predicted"/>
<protein>
    <submittedName>
        <fullName evidence="3">Cas1_AcylT domain-containing protein</fullName>
    </submittedName>
</protein>
<keyword evidence="1" id="KW-0472">Membrane</keyword>
<evidence type="ECO:0000256" key="1">
    <source>
        <dbReference type="SAM" id="Phobius"/>
    </source>
</evidence>
<sequence length="123" mass="14395">LFKTNPIVNFYSQDARLFLDEVKQCVFSYYHWLVLLLLFSNGIRMSSPVFLSIGHIIFAFLNFWRGTDLYLSSLYVFRRKWRVITLYLLGTLLLQISANVSLHSESCPSEMIILKCYSILSLI</sequence>
<dbReference type="Pfam" id="PF15917">
    <property type="entry name" value="Piezo_TM25-28"/>
    <property type="match status" value="1"/>
</dbReference>
<feature type="transmembrane region" description="Helical" evidence="1">
    <location>
        <begin position="83"/>
        <end position="102"/>
    </location>
</feature>
<accession>A0A0M3J6B7</accession>
<feature type="domain" description="Piezo TM25-28" evidence="2">
    <location>
        <begin position="4"/>
        <end position="117"/>
    </location>
</feature>
<reference evidence="3" key="1">
    <citation type="submission" date="2017-02" db="UniProtKB">
        <authorList>
            <consortium name="WormBaseParasite"/>
        </authorList>
    </citation>
    <scope>IDENTIFICATION</scope>
</reference>
<evidence type="ECO:0000259" key="2">
    <source>
        <dbReference type="Pfam" id="PF15917"/>
    </source>
</evidence>
<dbReference type="InterPro" id="IPR031805">
    <property type="entry name" value="Piezo_TM25-28"/>
</dbReference>
<dbReference type="WBParaSite" id="ASIM_0000310301-mRNA-1">
    <property type="protein sequence ID" value="ASIM_0000310301-mRNA-1"/>
    <property type="gene ID" value="ASIM_0000310301"/>
</dbReference>
<feature type="transmembrane region" description="Helical" evidence="1">
    <location>
        <begin position="49"/>
        <end position="71"/>
    </location>
</feature>
<keyword evidence="1" id="KW-0812">Transmembrane</keyword>